<sequence length="96" mass="10962">MSKFLKWDPVVGERVTIVDVSDFEYYRTVSEFVSLGQTLRVKFLEGGAINIGRKSCNFISNFNVSWDIVNGARDMMLKSISVKKILVSLPTIIWQK</sequence>
<organism evidence="1 2">
    <name type="scientific">Candidatus Falkowbacteria bacterium RIFOXYC2_FULL_48_21</name>
    <dbReference type="NCBI Taxonomy" id="1798005"/>
    <lineage>
        <taxon>Bacteria</taxon>
        <taxon>Candidatus Falkowiibacteriota</taxon>
    </lineage>
</organism>
<dbReference type="Proteomes" id="UP000178656">
    <property type="component" value="Unassembled WGS sequence"/>
</dbReference>
<comment type="caution">
    <text evidence="1">The sequence shown here is derived from an EMBL/GenBank/DDBJ whole genome shotgun (WGS) entry which is preliminary data.</text>
</comment>
<gene>
    <name evidence="1" type="ORF">A2482_01140</name>
</gene>
<dbReference type="EMBL" id="MFGM01000060">
    <property type="protein sequence ID" value="OGF35056.1"/>
    <property type="molecule type" value="Genomic_DNA"/>
</dbReference>
<dbReference type="AlphaFoldDB" id="A0A1F5T8N2"/>
<accession>A0A1F5T8N2</accession>
<evidence type="ECO:0000313" key="2">
    <source>
        <dbReference type="Proteomes" id="UP000178656"/>
    </source>
</evidence>
<name>A0A1F5T8N2_9BACT</name>
<protein>
    <submittedName>
        <fullName evidence="1">Uncharacterized protein</fullName>
    </submittedName>
</protein>
<evidence type="ECO:0000313" key="1">
    <source>
        <dbReference type="EMBL" id="OGF35056.1"/>
    </source>
</evidence>
<proteinExistence type="predicted"/>
<reference evidence="1 2" key="1">
    <citation type="journal article" date="2016" name="Nat. Commun.">
        <title>Thousands of microbial genomes shed light on interconnected biogeochemical processes in an aquifer system.</title>
        <authorList>
            <person name="Anantharaman K."/>
            <person name="Brown C.T."/>
            <person name="Hug L.A."/>
            <person name="Sharon I."/>
            <person name="Castelle C.J."/>
            <person name="Probst A.J."/>
            <person name="Thomas B.C."/>
            <person name="Singh A."/>
            <person name="Wilkins M.J."/>
            <person name="Karaoz U."/>
            <person name="Brodie E.L."/>
            <person name="Williams K.H."/>
            <person name="Hubbard S.S."/>
            <person name="Banfield J.F."/>
        </authorList>
    </citation>
    <scope>NUCLEOTIDE SEQUENCE [LARGE SCALE GENOMIC DNA]</scope>
</reference>